<dbReference type="Proteomes" id="UP001596200">
    <property type="component" value="Unassembled WGS sequence"/>
</dbReference>
<dbReference type="InterPro" id="IPR000014">
    <property type="entry name" value="PAS"/>
</dbReference>
<sequence length="705" mass="73744">MTNSPFRGVGRLAAPCDALPDGLVLVNSNGTIVNANTMALAMFEVPGTALVGRGLFDLLPGFDPRLLPGSIPRPDGDAGPGRTTPERMVARRADGSEFAAEVTGVPLDDRSEAYDSYQGRAGDRLLMLVLRDLAGTLDAEGELARSQRQLEMVLRAASEGVIGTDADGRVVLVNPAAAQILGYRASELGGRQLHPLILHSRADGEPHPYEESPLAGTLASGRRHRVRGQVLWARDGTRIPVDITTAPVRDGGQLVGAVLAFTDQRPYEQLVREHEAELADHVERHHAELDRHKERYAALAARHAQLTAVLDGALHGTLEELRTELVTLAADDGVQLWPEANQLLHRLAAGYARMTALVNNVLGYQRLDAGTDGLRKDTVLLDRVVDDGIDGAVELIGPGRLRFSVDTPPVEAEIDPERLATALAHLVADVAGVGSAGGRDIAHGAGEGRIESTITVAAARRGDMARIVVRGPHTGGDPVHQPIVRGIIGAHGGVVRAHEVPETGGGAYVLDIPLAAGRSTIASAPARRTSGQTLPDGAAAPSRHGSGATGRRRGRPAEGIVVTAAEGAHRHAFPVGDVAGPRRTRGDAPTPVRPDGLPGGTDDAGPPAPRPAVRGRHALVTDQEWAAPAEAVSWPRFGPAPADAEGVPGLTPAPVHWPEPGAVPLPVNEGSGVRAALSGPYDDRTPPQPRALSARQATVAHGVEG</sequence>
<dbReference type="SMART" id="SM00091">
    <property type="entry name" value="PAS"/>
    <property type="match status" value="2"/>
</dbReference>
<dbReference type="EMBL" id="JBHSPU010000016">
    <property type="protein sequence ID" value="MFC5915328.1"/>
    <property type="molecule type" value="Genomic_DNA"/>
</dbReference>
<protein>
    <submittedName>
        <fullName evidence="3">PAS domain-containing protein</fullName>
    </submittedName>
</protein>
<evidence type="ECO:0000259" key="2">
    <source>
        <dbReference type="PROSITE" id="PS50112"/>
    </source>
</evidence>
<comment type="caution">
    <text evidence="3">The sequence shown here is derived from an EMBL/GenBank/DDBJ whole genome shotgun (WGS) entry which is preliminary data.</text>
</comment>
<feature type="region of interest" description="Disordered" evidence="1">
    <location>
        <begin position="523"/>
        <end position="556"/>
    </location>
</feature>
<organism evidence="3 4">
    <name type="scientific">Streptomyces pulveraceus</name>
    <dbReference type="NCBI Taxonomy" id="68258"/>
    <lineage>
        <taxon>Bacteria</taxon>
        <taxon>Bacillati</taxon>
        <taxon>Actinomycetota</taxon>
        <taxon>Actinomycetes</taxon>
        <taxon>Kitasatosporales</taxon>
        <taxon>Streptomycetaceae</taxon>
        <taxon>Streptomyces</taxon>
    </lineage>
</organism>
<dbReference type="NCBIfam" id="TIGR00229">
    <property type="entry name" value="sensory_box"/>
    <property type="match status" value="2"/>
</dbReference>
<dbReference type="Gene3D" id="3.30.450.20">
    <property type="entry name" value="PAS domain"/>
    <property type="match status" value="2"/>
</dbReference>
<dbReference type="InterPro" id="IPR013767">
    <property type="entry name" value="PAS_fold"/>
</dbReference>
<feature type="compositionally biased region" description="Low complexity" evidence="1">
    <location>
        <begin position="594"/>
        <end position="605"/>
    </location>
</feature>
<feature type="region of interest" description="Disordered" evidence="1">
    <location>
        <begin position="667"/>
        <end position="705"/>
    </location>
</feature>
<keyword evidence="4" id="KW-1185">Reference proteome</keyword>
<dbReference type="InterPro" id="IPR052155">
    <property type="entry name" value="Biofilm_reg_signaling"/>
</dbReference>
<dbReference type="PANTHER" id="PTHR44757:SF2">
    <property type="entry name" value="BIOFILM ARCHITECTURE MAINTENANCE PROTEIN MBAA"/>
    <property type="match status" value="1"/>
</dbReference>
<dbReference type="Gene3D" id="3.30.565.10">
    <property type="entry name" value="Histidine kinase-like ATPase, C-terminal domain"/>
    <property type="match status" value="1"/>
</dbReference>
<proteinExistence type="predicted"/>
<dbReference type="InterPro" id="IPR013656">
    <property type="entry name" value="PAS_4"/>
</dbReference>
<dbReference type="RefSeq" id="WP_386420357.1">
    <property type="nucleotide sequence ID" value="NZ_BAAATU010000019.1"/>
</dbReference>
<dbReference type="InterPro" id="IPR035965">
    <property type="entry name" value="PAS-like_dom_sf"/>
</dbReference>
<dbReference type="SUPFAM" id="SSF55785">
    <property type="entry name" value="PYP-like sensor domain (PAS domain)"/>
    <property type="match status" value="2"/>
</dbReference>
<dbReference type="CDD" id="cd00130">
    <property type="entry name" value="PAS"/>
    <property type="match status" value="2"/>
</dbReference>
<dbReference type="PROSITE" id="PS50112">
    <property type="entry name" value="PAS"/>
    <property type="match status" value="1"/>
</dbReference>
<dbReference type="Pfam" id="PF00989">
    <property type="entry name" value="PAS"/>
    <property type="match status" value="1"/>
</dbReference>
<evidence type="ECO:0000313" key="3">
    <source>
        <dbReference type="EMBL" id="MFC5915328.1"/>
    </source>
</evidence>
<feature type="domain" description="PAS" evidence="2">
    <location>
        <begin position="146"/>
        <end position="193"/>
    </location>
</feature>
<accession>A0ABW1GMH8</accession>
<dbReference type="PANTHER" id="PTHR44757">
    <property type="entry name" value="DIGUANYLATE CYCLASE DGCP"/>
    <property type="match status" value="1"/>
</dbReference>
<dbReference type="SUPFAM" id="SSF55874">
    <property type="entry name" value="ATPase domain of HSP90 chaperone/DNA topoisomerase II/histidine kinase"/>
    <property type="match status" value="1"/>
</dbReference>
<dbReference type="InterPro" id="IPR036890">
    <property type="entry name" value="HATPase_C_sf"/>
</dbReference>
<evidence type="ECO:0000256" key="1">
    <source>
        <dbReference type="SAM" id="MobiDB-lite"/>
    </source>
</evidence>
<gene>
    <name evidence="3" type="ORF">ACFP1B_18145</name>
</gene>
<dbReference type="Pfam" id="PF08448">
    <property type="entry name" value="PAS_4"/>
    <property type="match status" value="1"/>
</dbReference>
<reference evidence="4" key="1">
    <citation type="journal article" date="2019" name="Int. J. Syst. Evol. Microbiol.">
        <title>The Global Catalogue of Microorganisms (GCM) 10K type strain sequencing project: providing services to taxonomists for standard genome sequencing and annotation.</title>
        <authorList>
            <consortium name="The Broad Institute Genomics Platform"/>
            <consortium name="The Broad Institute Genome Sequencing Center for Infectious Disease"/>
            <person name="Wu L."/>
            <person name="Ma J."/>
        </authorList>
    </citation>
    <scope>NUCLEOTIDE SEQUENCE [LARGE SCALE GENOMIC DNA]</scope>
    <source>
        <strain evidence="4">JCM 4147</strain>
    </source>
</reference>
<name>A0ABW1GMH8_9ACTN</name>
<evidence type="ECO:0000313" key="4">
    <source>
        <dbReference type="Proteomes" id="UP001596200"/>
    </source>
</evidence>
<feature type="region of interest" description="Disordered" evidence="1">
    <location>
        <begin position="571"/>
        <end position="613"/>
    </location>
</feature>